<dbReference type="GO" id="GO:0005886">
    <property type="term" value="C:plasma membrane"/>
    <property type="evidence" value="ECO:0007669"/>
    <property type="project" value="UniProtKB-SubCell"/>
</dbReference>
<evidence type="ECO:0000256" key="6">
    <source>
        <dbReference type="ARBA" id="ARBA00022927"/>
    </source>
</evidence>
<evidence type="ECO:0000256" key="3">
    <source>
        <dbReference type="ARBA" id="ARBA00022475"/>
    </source>
</evidence>
<keyword evidence="6" id="KW-0653">Protein transport</keyword>
<dbReference type="Pfam" id="PF11356">
    <property type="entry name" value="T2SSC"/>
    <property type="match status" value="1"/>
</dbReference>
<keyword evidence="8 10" id="KW-0472">Membrane</keyword>
<feature type="domain" description="Type II secretion system protein GspC N-terminal" evidence="11">
    <location>
        <begin position="57"/>
        <end position="209"/>
    </location>
</feature>
<keyword evidence="4" id="KW-0997">Cell inner membrane</keyword>
<dbReference type="SUPFAM" id="SSF50156">
    <property type="entry name" value="PDZ domain-like"/>
    <property type="match status" value="1"/>
</dbReference>
<feature type="transmembrane region" description="Helical" evidence="10">
    <location>
        <begin position="50"/>
        <end position="67"/>
    </location>
</feature>
<sequence>MRRLYVTPASLYPVVRNLAAKGCVVVVFSLTPPIADQWIAIAKRCAPASLLRWPVALLLLVIAGYQANQFTKLLMPMDPGIIEQASFSPALAPTSAQSPVVDAEPVDPDEIASWSLFGQFNDKPVVPVAPPIKQERVEIAEPTKLSLQLEGIVFASQPGDSKAIIHSQGKRDQYGIGEPLPVSGNVSVHSVFVDRIILDNDGQLEALLLYSKGQDSSRAETQKLATGLPSAAKPRPAPQTNQKPHNSDRRYLADVISFSMSRENGVLKGFKVDAKQGEEKLKALGLMPGDIVTSVNNIVLDSPRKALELFKIIRSSSKASFQVLRENGALNLDVSLEATG</sequence>
<dbReference type="Gene3D" id="2.30.42.10">
    <property type="match status" value="1"/>
</dbReference>
<reference evidence="12 13" key="1">
    <citation type="submission" date="2018-07" db="EMBL/GenBank/DDBJ databases">
        <title>Motiliproteus coralliicola sp. nov., a bacterium isolated from Coral.</title>
        <authorList>
            <person name="Wang G."/>
        </authorList>
    </citation>
    <scope>NUCLEOTIDE SEQUENCE [LARGE SCALE GENOMIC DNA]</scope>
    <source>
        <strain evidence="12 13">C34</strain>
    </source>
</reference>
<dbReference type="EMBL" id="QQOH01000002">
    <property type="protein sequence ID" value="RDE22360.1"/>
    <property type="molecule type" value="Genomic_DNA"/>
</dbReference>
<evidence type="ECO:0000256" key="10">
    <source>
        <dbReference type="SAM" id="Phobius"/>
    </source>
</evidence>
<dbReference type="Gene3D" id="2.30.30.830">
    <property type="match status" value="1"/>
</dbReference>
<evidence type="ECO:0000256" key="5">
    <source>
        <dbReference type="ARBA" id="ARBA00022692"/>
    </source>
</evidence>
<dbReference type="InterPro" id="IPR036034">
    <property type="entry name" value="PDZ_sf"/>
</dbReference>
<gene>
    <name evidence="12" type="ORF">DV711_07050</name>
</gene>
<dbReference type="Proteomes" id="UP000253769">
    <property type="component" value="Unassembled WGS sequence"/>
</dbReference>
<evidence type="ECO:0000256" key="2">
    <source>
        <dbReference type="ARBA" id="ARBA00022448"/>
    </source>
</evidence>
<evidence type="ECO:0000259" key="11">
    <source>
        <dbReference type="Pfam" id="PF11356"/>
    </source>
</evidence>
<comment type="caution">
    <text evidence="12">The sequence shown here is derived from an EMBL/GenBank/DDBJ whole genome shotgun (WGS) entry which is preliminary data.</text>
</comment>
<dbReference type="OrthoDB" id="5574088at2"/>
<evidence type="ECO:0000313" key="12">
    <source>
        <dbReference type="EMBL" id="RDE22360.1"/>
    </source>
</evidence>
<comment type="subcellular location">
    <subcellularLocation>
        <location evidence="1">Cell inner membrane</location>
    </subcellularLocation>
</comment>
<accession>A0A369WJZ0</accession>
<keyword evidence="2" id="KW-0813">Transport</keyword>
<organism evidence="12 13">
    <name type="scientific">Motiliproteus coralliicola</name>
    <dbReference type="NCBI Taxonomy" id="2283196"/>
    <lineage>
        <taxon>Bacteria</taxon>
        <taxon>Pseudomonadati</taxon>
        <taxon>Pseudomonadota</taxon>
        <taxon>Gammaproteobacteria</taxon>
        <taxon>Oceanospirillales</taxon>
        <taxon>Oceanospirillaceae</taxon>
        <taxon>Motiliproteus</taxon>
    </lineage>
</organism>
<keyword evidence="3" id="KW-1003">Cell membrane</keyword>
<feature type="region of interest" description="Disordered" evidence="9">
    <location>
        <begin position="219"/>
        <end position="248"/>
    </location>
</feature>
<dbReference type="AlphaFoldDB" id="A0A369WJZ0"/>
<proteinExistence type="predicted"/>
<evidence type="ECO:0000313" key="13">
    <source>
        <dbReference type="Proteomes" id="UP000253769"/>
    </source>
</evidence>
<evidence type="ECO:0000256" key="8">
    <source>
        <dbReference type="ARBA" id="ARBA00023136"/>
    </source>
</evidence>
<dbReference type="InterPro" id="IPR024961">
    <property type="entry name" value="T2SS_GspC_N"/>
</dbReference>
<evidence type="ECO:0000256" key="9">
    <source>
        <dbReference type="SAM" id="MobiDB-lite"/>
    </source>
</evidence>
<evidence type="ECO:0000256" key="1">
    <source>
        <dbReference type="ARBA" id="ARBA00004533"/>
    </source>
</evidence>
<evidence type="ECO:0000256" key="4">
    <source>
        <dbReference type="ARBA" id="ARBA00022519"/>
    </source>
</evidence>
<name>A0A369WJZ0_9GAMM</name>
<dbReference type="GO" id="GO:0015031">
    <property type="term" value="P:protein transport"/>
    <property type="evidence" value="ECO:0007669"/>
    <property type="project" value="UniProtKB-KW"/>
</dbReference>
<keyword evidence="5 10" id="KW-0812">Transmembrane</keyword>
<protein>
    <recommendedName>
        <fullName evidence="11">Type II secretion system protein GspC N-terminal domain-containing protein</fullName>
    </recommendedName>
</protein>
<keyword evidence="13" id="KW-1185">Reference proteome</keyword>
<evidence type="ECO:0000256" key="7">
    <source>
        <dbReference type="ARBA" id="ARBA00022989"/>
    </source>
</evidence>
<keyword evidence="7 10" id="KW-1133">Transmembrane helix</keyword>